<evidence type="ECO:0000259" key="1">
    <source>
        <dbReference type="Pfam" id="PF01400"/>
    </source>
</evidence>
<proteinExistence type="predicted"/>
<dbReference type="GO" id="GO:0006508">
    <property type="term" value="P:proteolysis"/>
    <property type="evidence" value="ECO:0007669"/>
    <property type="project" value="InterPro"/>
</dbReference>
<dbReference type="Gene3D" id="3.40.390.10">
    <property type="entry name" value="Collagenase (Catalytic Domain)"/>
    <property type="match status" value="1"/>
</dbReference>
<keyword evidence="3" id="KW-1185">Reference proteome</keyword>
<evidence type="ECO:0000313" key="3">
    <source>
        <dbReference type="Proteomes" id="UP000031036"/>
    </source>
</evidence>
<name>A0A0B2UR39_TOXCA</name>
<dbReference type="Pfam" id="PF01400">
    <property type="entry name" value="Astacin"/>
    <property type="match status" value="1"/>
</dbReference>
<dbReference type="InterPro" id="IPR001506">
    <property type="entry name" value="Peptidase_M12A"/>
</dbReference>
<accession>A0A0B2UR39</accession>
<dbReference type="Proteomes" id="UP000031036">
    <property type="component" value="Unassembled WGS sequence"/>
</dbReference>
<dbReference type="STRING" id="6265.A0A0B2UR39"/>
<reference evidence="2 3" key="1">
    <citation type="submission" date="2014-11" db="EMBL/GenBank/DDBJ databases">
        <title>Genetic blueprint of the zoonotic pathogen Toxocara canis.</title>
        <authorList>
            <person name="Zhu X.-Q."/>
            <person name="Korhonen P.K."/>
            <person name="Cai H."/>
            <person name="Young N.D."/>
            <person name="Nejsum P."/>
            <person name="von Samson-Himmelstjerna G."/>
            <person name="Boag P.R."/>
            <person name="Tan P."/>
            <person name="Li Q."/>
            <person name="Min J."/>
            <person name="Yang Y."/>
            <person name="Wang X."/>
            <person name="Fang X."/>
            <person name="Hall R.S."/>
            <person name="Hofmann A."/>
            <person name="Sternberg P.W."/>
            <person name="Jex A.R."/>
            <person name="Gasser R.B."/>
        </authorList>
    </citation>
    <scope>NUCLEOTIDE SEQUENCE [LARGE SCALE GENOMIC DNA]</scope>
    <source>
        <strain evidence="2">PN_DK_2014</strain>
    </source>
</reference>
<dbReference type="AlphaFoldDB" id="A0A0B2UR39"/>
<dbReference type="GO" id="GO:0004222">
    <property type="term" value="F:metalloendopeptidase activity"/>
    <property type="evidence" value="ECO:0007669"/>
    <property type="project" value="InterPro"/>
</dbReference>
<protein>
    <submittedName>
        <fullName evidence="2">Zinc metalloproteinase nas-15</fullName>
    </submittedName>
</protein>
<dbReference type="OrthoDB" id="291007at2759"/>
<dbReference type="EMBL" id="JPKZ01021662">
    <property type="protein sequence ID" value="KHN71617.1"/>
    <property type="molecule type" value="Genomic_DNA"/>
</dbReference>
<comment type="caution">
    <text evidence="2">The sequence shown here is derived from an EMBL/GenBank/DDBJ whole genome shotgun (WGS) entry which is preliminary data.</text>
</comment>
<gene>
    <name evidence="2" type="primary">nas-15</name>
    <name evidence="2" type="ORF">Tcan_02162</name>
</gene>
<feature type="domain" description="Peptidase M12A" evidence="1">
    <location>
        <begin position="10"/>
        <end position="57"/>
    </location>
</feature>
<organism evidence="2 3">
    <name type="scientific">Toxocara canis</name>
    <name type="common">Canine roundworm</name>
    <dbReference type="NCBI Taxonomy" id="6265"/>
    <lineage>
        <taxon>Eukaryota</taxon>
        <taxon>Metazoa</taxon>
        <taxon>Ecdysozoa</taxon>
        <taxon>Nematoda</taxon>
        <taxon>Chromadorea</taxon>
        <taxon>Rhabditida</taxon>
        <taxon>Spirurina</taxon>
        <taxon>Ascaridomorpha</taxon>
        <taxon>Ascaridoidea</taxon>
        <taxon>Toxocaridae</taxon>
        <taxon>Toxocara</taxon>
    </lineage>
</organism>
<evidence type="ECO:0000313" key="2">
    <source>
        <dbReference type="EMBL" id="KHN71617.1"/>
    </source>
</evidence>
<dbReference type="SUPFAM" id="SSF55486">
    <property type="entry name" value="Metalloproteases ('zincins'), catalytic domain"/>
    <property type="match status" value="1"/>
</dbReference>
<sequence length="191" mass="21419">MLLYRSADFRRAELAAAIEEYEKLTCIRIVPKTSADVDYVHISPIRGCYSYIGKIGGFFIYPSTRHYCGCAFGNLSTPSSSSYARIHEQVVAGTAGVKVRRDTTVVSQRRETPAEIVFRASLTNVLISEPKPKDQFERSGKRRKTQGWGVGARLGQWPISGHGSKIQNSKQINEQTARMRDYMTCCSGRRC</sequence>
<dbReference type="InterPro" id="IPR024079">
    <property type="entry name" value="MetalloPept_cat_dom_sf"/>
</dbReference>
<dbReference type="MEROPS" id="M12.A41"/>